<protein>
    <recommendedName>
        <fullName evidence="5">ENTH domain-containing protein</fullName>
    </recommendedName>
</protein>
<organism evidence="6 7">
    <name type="scientific">Ilex paraguariensis</name>
    <name type="common">yerba mate</name>
    <dbReference type="NCBI Taxonomy" id="185542"/>
    <lineage>
        <taxon>Eukaryota</taxon>
        <taxon>Viridiplantae</taxon>
        <taxon>Streptophyta</taxon>
        <taxon>Embryophyta</taxon>
        <taxon>Tracheophyta</taxon>
        <taxon>Spermatophyta</taxon>
        <taxon>Magnoliopsida</taxon>
        <taxon>eudicotyledons</taxon>
        <taxon>Gunneridae</taxon>
        <taxon>Pentapetalae</taxon>
        <taxon>asterids</taxon>
        <taxon>campanulids</taxon>
        <taxon>Aquifoliales</taxon>
        <taxon>Aquifoliaceae</taxon>
        <taxon>Ilex</taxon>
    </lineage>
</organism>
<dbReference type="Pfam" id="PF07651">
    <property type="entry name" value="ANTH"/>
    <property type="match status" value="1"/>
</dbReference>
<keyword evidence="3" id="KW-0333">Golgi apparatus</keyword>
<evidence type="ECO:0000259" key="5">
    <source>
        <dbReference type="PROSITE" id="PS50942"/>
    </source>
</evidence>
<keyword evidence="4" id="KW-0968">Cytoplasmic vesicle</keyword>
<dbReference type="GO" id="GO:0030136">
    <property type="term" value="C:clathrin-coated vesicle"/>
    <property type="evidence" value="ECO:0007669"/>
    <property type="project" value="UniProtKB-SubCell"/>
</dbReference>
<proteinExistence type="predicted"/>
<reference evidence="6 7" key="1">
    <citation type="submission" date="2024-02" db="EMBL/GenBank/DDBJ databases">
        <authorList>
            <person name="Vignale AGUSTIN F."/>
            <person name="Sosa J E."/>
            <person name="Modenutti C."/>
        </authorList>
    </citation>
    <scope>NUCLEOTIDE SEQUENCE [LARGE SCALE GENOMIC DNA]</scope>
</reference>
<dbReference type="Proteomes" id="UP001642360">
    <property type="component" value="Unassembled WGS sequence"/>
</dbReference>
<dbReference type="InterPro" id="IPR045192">
    <property type="entry name" value="AP180-like"/>
</dbReference>
<evidence type="ECO:0000256" key="2">
    <source>
        <dbReference type="ARBA" id="ARBA00004555"/>
    </source>
</evidence>
<dbReference type="Gene3D" id="1.20.58.150">
    <property type="entry name" value="ANTH domain"/>
    <property type="match status" value="1"/>
</dbReference>
<dbReference type="Gene3D" id="1.25.40.90">
    <property type="match status" value="1"/>
</dbReference>
<feature type="domain" description="ENTH" evidence="5">
    <location>
        <begin position="39"/>
        <end position="177"/>
    </location>
</feature>
<dbReference type="SUPFAM" id="SSF48464">
    <property type="entry name" value="ENTH/VHS domain"/>
    <property type="match status" value="1"/>
</dbReference>
<keyword evidence="7" id="KW-1185">Reference proteome</keyword>
<dbReference type="GO" id="GO:0005794">
    <property type="term" value="C:Golgi apparatus"/>
    <property type="evidence" value="ECO:0007669"/>
    <property type="project" value="UniProtKB-SubCell"/>
</dbReference>
<evidence type="ECO:0000256" key="4">
    <source>
        <dbReference type="ARBA" id="ARBA00023329"/>
    </source>
</evidence>
<comment type="subcellular location">
    <subcellularLocation>
        <location evidence="1">Cytoplasmic vesicle</location>
        <location evidence="1">Clathrin-coated vesicle</location>
    </subcellularLocation>
    <subcellularLocation>
        <location evidence="2">Golgi apparatus</location>
    </subcellularLocation>
</comment>
<evidence type="ECO:0000313" key="6">
    <source>
        <dbReference type="EMBL" id="CAK9142915.1"/>
    </source>
</evidence>
<evidence type="ECO:0000256" key="1">
    <source>
        <dbReference type="ARBA" id="ARBA00004132"/>
    </source>
</evidence>
<dbReference type="PANTHER" id="PTHR22951">
    <property type="entry name" value="CLATHRIN ASSEMBLY PROTEIN"/>
    <property type="match status" value="1"/>
</dbReference>
<accession>A0ABC8RE53</accession>
<dbReference type="InterPro" id="IPR014712">
    <property type="entry name" value="ANTH_dom_sf"/>
</dbReference>
<dbReference type="InterPro" id="IPR008942">
    <property type="entry name" value="ENTH_VHS"/>
</dbReference>
<dbReference type="SMART" id="SM00273">
    <property type="entry name" value="ENTH"/>
    <property type="match status" value="1"/>
</dbReference>
<evidence type="ECO:0000256" key="3">
    <source>
        <dbReference type="ARBA" id="ARBA00023034"/>
    </source>
</evidence>
<dbReference type="PANTHER" id="PTHR22951:SF22">
    <property type="entry name" value="ENTH DOMAIN-CONTAINING PROTEIN"/>
    <property type="match status" value="1"/>
</dbReference>
<dbReference type="FunFam" id="1.20.58.150:FF:000005">
    <property type="entry name" value="putative clathrin assembly protein At2g25430"/>
    <property type="match status" value="1"/>
</dbReference>
<evidence type="ECO:0000313" key="7">
    <source>
        <dbReference type="Proteomes" id="UP001642360"/>
    </source>
</evidence>
<dbReference type="InterPro" id="IPR011417">
    <property type="entry name" value="ANTH_dom"/>
</dbReference>
<dbReference type="SUPFAM" id="SSF89009">
    <property type="entry name" value="GAT-like domain"/>
    <property type="match status" value="1"/>
</dbReference>
<dbReference type="AlphaFoldDB" id="A0ABC8RE53"/>
<dbReference type="InterPro" id="IPR013809">
    <property type="entry name" value="ENTH"/>
</dbReference>
<name>A0ABC8RE53_9AQUA</name>
<sequence length="478" mass="54018">MGMPSLSIVLSLVVTMQRRFRQIFTSVKEHTSVSCAKIATVGGFCDLDLVIVKATSPDDLPLPDRYVHELLKIFSISPCSFRAFVLSFTRRFSKTQCWRVALKCLLLLHRLIRSLPENSPFRIELIWARSNGMLSLYPCQFRDCSSSAGKDYTMFIRSYARLLDEALDCLSIESAEIEEEEELESLPDKMKELGRMIEVLPQLQSLIDRVMDCRPIGAAARNFVVQSTMKHIIRDSFTCYTTFRREIVVVLDNLIQLPYRNCEAAFQIYKNAALQADQLGEFYDWCKSMGLCGSYEYPFIDRIPEIQIRALGTFLSGMWQLTESSSSTTSPLTSTIQSPLSLTEDDNEKQLIQFSKVEEHGALKKLEEDEEEMEPLIQLEADNNVCWETLLEASISSSCIAPRNSHGYGHCSVDGGTGEVNQWQIQIYNPYALNPFTSSITMDHSLVTLLTHGDFDAQQQSTDIIGLISAGSFLDSLE</sequence>
<dbReference type="EMBL" id="CAUOFW020001263">
    <property type="protein sequence ID" value="CAK9142915.1"/>
    <property type="molecule type" value="Genomic_DNA"/>
</dbReference>
<dbReference type="PROSITE" id="PS50942">
    <property type="entry name" value="ENTH"/>
    <property type="match status" value="1"/>
</dbReference>
<comment type="caution">
    <text evidence="6">The sequence shown here is derived from an EMBL/GenBank/DDBJ whole genome shotgun (WGS) entry which is preliminary data.</text>
</comment>
<gene>
    <name evidence="6" type="ORF">ILEXP_LOCUS10609</name>
</gene>